<dbReference type="InterPro" id="IPR010699">
    <property type="entry name" value="DUF1275"/>
</dbReference>
<feature type="transmembrane region" description="Helical" evidence="2">
    <location>
        <begin position="39"/>
        <end position="67"/>
    </location>
</feature>
<sequence>MGARWSILAALLAFGSGALDVLALTHLGGVFASMMTGNLALMGFGIAHVDTAVLTHTGAAVAGYALGVGVGTRIAGIRPQRSSALPHAVTTALIVELIVLAAFSAGWAAGHVFGVSAPQLALLITAAVGMGLQSAAVRQLRVPLTTTYLTGTLTALIAGRAAAGPAKRVNMPDVAAVIAFLAGAAASGLTLTAAPAIAPLLCLCPLASVIVACGRRHPSHELPSRCGGGPHLRSGGQQGDTCSAHTTDGNPEQDQDR</sequence>
<reference evidence="4" key="1">
    <citation type="submission" date="2016-10" db="EMBL/GenBank/DDBJ databases">
        <authorList>
            <person name="Varghese N."/>
            <person name="Submissions S."/>
        </authorList>
    </citation>
    <scope>NUCLEOTIDE SEQUENCE [LARGE SCALE GENOMIC DNA]</scope>
    <source>
        <strain evidence="4">DSM 45405</strain>
    </source>
</reference>
<dbReference type="STRING" id="370526.SAMN04489835_1250"/>
<protein>
    <submittedName>
        <fullName evidence="3">Uncharacterized membrane protein YoaK, UPF0700 family</fullName>
    </submittedName>
</protein>
<dbReference type="Pfam" id="PF06912">
    <property type="entry name" value="DUF1275"/>
    <property type="match status" value="1"/>
</dbReference>
<name>A0A1H6J2S0_MYCRU</name>
<evidence type="ECO:0000313" key="3">
    <source>
        <dbReference type="EMBL" id="SEH54510.1"/>
    </source>
</evidence>
<feature type="transmembrane region" description="Helical" evidence="2">
    <location>
        <begin position="88"/>
        <end position="109"/>
    </location>
</feature>
<feature type="transmembrane region" description="Helical" evidence="2">
    <location>
        <begin position="174"/>
        <end position="191"/>
    </location>
</feature>
<organism evidence="3 4">
    <name type="scientific">Mycolicibacterium rutilum</name>
    <name type="common">Mycobacterium rutilum</name>
    <dbReference type="NCBI Taxonomy" id="370526"/>
    <lineage>
        <taxon>Bacteria</taxon>
        <taxon>Bacillati</taxon>
        <taxon>Actinomycetota</taxon>
        <taxon>Actinomycetes</taxon>
        <taxon>Mycobacteriales</taxon>
        <taxon>Mycobacteriaceae</taxon>
        <taxon>Mycolicibacterium</taxon>
    </lineage>
</organism>
<feature type="region of interest" description="Disordered" evidence="1">
    <location>
        <begin position="221"/>
        <end position="257"/>
    </location>
</feature>
<keyword evidence="4" id="KW-1185">Reference proteome</keyword>
<dbReference type="EMBL" id="LT629971">
    <property type="protein sequence ID" value="SEH54510.1"/>
    <property type="molecule type" value="Genomic_DNA"/>
</dbReference>
<dbReference type="PANTHER" id="PTHR37314:SF4">
    <property type="entry name" value="UPF0700 TRANSMEMBRANE PROTEIN YOAK"/>
    <property type="match status" value="1"/>
</dbReference>
<dbReference type="Proteomes" id="UP000182915">
    <property type="component" value="Chromosome I"/>
</dbReference>
<evidence type="ECO:0000313" key="4">
    <source>
        <dbReference type="Proteomes" id="UP000182915"/>
    </source>
</evidence>
<feature type="transmembrane region" description="Helical" evidence="2">
    <location>
        <begin position="115"/>
        <end position="132"/>
    </location>
</feature>
<accession>A0A1H6J2S0</accession>
<evidence type="ECO:0000256" key="1">
    <source>
        <dbReference type="SAM" id="MobiDB-lite"/>
    </source>
</evidence>
<gene>
    <name evidence="3" type="ORF">SAMN04489835_1250</name>
</gene>
<feature type="compositionally biased region" description="Polar residues" evidence="1">
    <location>
        <begin position="239"/>
        <end position="250"/>
    </location>
</feature>
<dbReference type="AlphaFoldDB" id="A0A1H6J2S0"/>
<evidence type="ECO:0000256" key="2">
    <source>
        <dbReference type="SAM" id="Phobius"/>
    </source>
</evidence>
<dbReference type="PANTHER" id="PTHR37314">
    <property type="entry name" value="SLR0142 PROTEIN"/>
    <property type="match status" value="1"/>
</dbReference>
<dbReference type="OrthoDB" id="7057004at2"/>
<dbReference type="RefSeq" id="WP_083406441.1">
    <property type="nucleotide sequence ID" value="NZ_LT629971.1"/>
</dbReference>
<proteinExistence type="predicted"/>
<keyword evidence="2" id="KW-0472">Membrane</keyword>
<keyword evidence="2" id="KW-1133">Transmembrane helix</keyword>
<keyword evidence="2" id="KW-0812">Transmembrane</keyword>